<evidence type="ECO:0000313" key="1">
    <source>
        <dbReference type="EMBL" id="CAG8460609.1"/>
    </source>
</evidence>
<organism evidence="1 2">
    <name type="scientific">Dentiscutata heterogama</name>
    <dbReference type="NCBI Taxonomy" id="1316150"/>
    <lineage>
        <taxon>Eukaryota</taxon>
        <taxon>Fungi</taxon>
        <taxon>Fungi incertae sedis</taxon>
        <taxon>Mucoromycota</taxon>
        <taxon>Glomeromycotina</taxon>
        <taxon>Glomeromycetes</taxon>
        <taxon>Diversisporales</taxon>
        <taxon>Gigasporaceae</taxon>
        <taxon>Dentiscutata</taxon>
    </lineage>
</organism>
<proteinExistence type="predicted"/>
<sequence>MAKYVINTMAPLQEENSQKFEYLIPTVKSSPESQSSNIPIQIYKKEGLLSINHANLGPFSPRTQSMIDELEKHVDELANSELATSDDQIFIFDSPHEIKSDVTLDSTSIPLIIDIQKDSEDDIQQDLGQIDQNSLANDPGSYNNKTYYSKDEKSNKCKCSEKIRLSLEEVSFNLKNVMLDQEIRVQVEDDQALNSIGLDSPRTFKVLPVNFDPSPRIDSNVKKSIRLMVGLITYHTKPSTSLEEQLKKSFLFPFNYHSFVFDTMKLVIYEYGSFLNKKKKYGRVIVQLSALKQTIIDHKEFEGIFPIKANGSLLEIGAVQINIKFHFPNDPPLTPTPFIHSPLSPISRDCSKLDNDDNDDNIETHPDAISLGILDTVLSQETRDAIKEITALYHTFFGHGWRLTKLEFLKAYMLLEKYYNQKNNPVTENLCYDIDLIKNTLRYLQFSMASYGSFLFNWFGYGPRNAFGITSDQKIIRKFFNLDKSDIICWEYGQKAVSVPNYMVVRDPETNSIIISIRGTMNITDLITDALAHYEPWNGGFVHRGAFRSAQHLIKHSLKEIRDAIVKYNINSIKIMGHSLGASISSITTLLLREHCKDMLDRGVDIHAWNFATFPCCSLDVASKTDTLKCIHNFVNENDIIPRLSYGNLMDFKELVKFAASELKNDEYKELRSKHKLSKIFSSIDEYRKTLKLNSSSQKLYIPGKIYYLYKRHSLSHLETSSSLFHNKEVVCEESRPDLFTDICLRRNWLFHHFPDRYDKRLKGVIKFLTKESVERTP</sequence>
<evidence type="ECO:0000313" key="2">
    <source>
        <dbReference type="Proteomes" id="UP000789702"/>
    </source>
</evidence>
<accession>A0ACA9K993</accession>
<keyword evidence="2" id="KW-1185">Reference proteome</keyword>
<gene>
    <name evidence="1" type="ORF">DHETER_LOCUS1263</name>
</gene>
<dbReference type="Proteomes" id="UP000789702">
    <property type="component" value="Unassembled WGS sequence"/>
</dbReference>
<protein>
    <submittedName>
        <fullName evidence="1">16408_t:CDS:1</fullName>
    </submittedName>
</protein>
<comment type="caution">
    <text evidence="1">The sequence shown here is derived from an EMBL/GenBank/DDBJ whole genome shotgun (WGS) entry which is preliminary data.</text>
</comment>
<dbReference type="EMBL" id="CAJVPU010000740">
    <property type="protein sequence ID" value="CAG8460609.1"/>
    <property type="molecule type" value="Genomic_DNA"/>
</dbReference>
<reference evidence="1" key="1">
    <citation type="submission" date="2021-06" db="EMBL/GenBank/DDBJ databases">
        <authorList>
            <person name="Kallberg Y."/>
            <person name="Tangrot J."/>
            <person name="Rosling A."/>
        </authorList>
    </citation>
    <scope>NUCLEOTIDE SEQUENCE</scope>
    <source>
        <strain evidence="1">IL203A</strain>
    </source>
</reference>
<name>A0ACA9K993_9GLOM</name>